<feature type="transmembrane region" description="Helical" evidence="2">
    <location>
        <begin position="75"/>
        <end position="96"/>
    </location>
</feature>
<protein>
    <recommendedName>
        <fullName evidence="5">Transmembrane protein</fullName>
    </recommendedName>
</protein>
<comment type="caution">
    <text evidence="3">The sequence shown here is derived from an EMBL/GenBank/DDBJ whole genome shotgun (WGS) entry which is preliminary data.</text>
</comment>
<sequence>MTEDQIQEQPQVTFSPNADLTTPELSPSEAFVLSPSSNPRLPYQASYYGAPSGHPRNPFCIGGAGGFGMSRCAVLSLRIIFALLALIGFGVAVYLIHRSFQSSNESFVRKHEEKSEKY</sequence>
<evidence type="ECO:0000256" key="2">
    <source>
        <dbReference type="SAM" id="Phobius"/>
    </source>
</evidence>
<keyword evidence="2" id="KW-0812">Transmembrane</keyword>
<accession>A0ABP1RYC0</accession>
<feature type="compositionally biased region" description="Polar residues" evidence="1">
    <location>
        <begin position="7"/>
        <end position="24"/>
    </location>
</feature>
<organism evidence="3 4">
    <name type="scientific">Orchesella dallaii</name>
    <dbReference type="NCBI Taxonomy" id="48710"/>
    <lineage>
        <taxon>Eukaryota</taxon>
        <taxon>Metazoa</taxon>
        <taxon>Ecdysozoa</taxon>
        <taxon>Arthropoda</taxon>
        <taxon>Hexapoda</taxon>
        <taxon>Collembola</taxon>
        <taxon>Entomobryomorpha</taxon>
        <taxon>Entomobryoidea</taxon>
        <taxon>Orchesellidae</taxon>
        <taxon>Orchesellinae</taxon>
        <taxon>Orchesella</taxon>
    </lineage>
</organism>
<keyword evidence="2" id="KW-1133">Transmembrane helix</keyword>
<evidence type="ECO:0000313" key="4">
    <source>
        <dbReference type="Proteomes" id="UP001642540"/>
    </source>
</evidence>
<evidence type="ECO:0000313" key="3">
    <source>
        <dbReference type="EMBL" id="CAL8138998.1"/>
    </source>
</evidence>
<proteinExistence type="predicted"/>
<name>A0ABP1RYC0_9HEXA</name>
<feature type="region of interest" description="Disordered" evidence="1">
    <location>
        <begin position="1"/>
        <end position="24"/>
    </location>
</feature>
<dbReference type="EMBL" id="CAXLJM020000124">
    <property type="protein sequence ID" value="CAL8138998.1"/>
    <property type="molecule type" value="Genomic_DNA"/>
</dbReference>
<reference evidence="3 4" key="1">
    <citation type="submission" date="2024-08" db="EMBL/GenBank/DDBJ databases">
        <authorList>
            <person name="Cucini C."/>
            <person name="Frati F."/>
        </authorList>
    </citation>
    <scope>NUCLEOTIDE SEQUENCE [LARGE SCALE GENOMIC DNA]</scope>
</reference>
<evidence type="ECO:0000256" key="1">
    <source>
        <dbReference type="SAM" id="MobiDB-lite"/>
    </source>
</evidence>
<keyword evidence="4" id="KW-1185">Reference proteome</keyword>
<gene>
    <name evidence="3" type="ORF">ODALV1_LOCUS27635</name>
</gene>
<keyword evidence="2" id="KW-0472">Membrane</keyword>
<evidence type="ECO:0008006" key="5">
    <source>
        <dbReference type="Google" id="ProtNLM"/>
    </source>
</evidence>
<dbReference type="Proteomes" id="UP001642540">
    <property type="component" value="Unassembled WGS sequence"/>
</dbReference>